<accession>A0A0P0X9D8</accession>
<feature type="compositionally biased region" description="Basic and acidic residues" evidence="4">
    <location>
        <begin position="73"/>
        <end position="86"/>
    </location>
</feature>
<keyword evidence="2 3" id="KW-0238">DNA-binding</keyword>
<dbReference type="InterPro" id="IPR044977">
    <property type="entry name" value="RLT1-3"/>
</dbReference>
<feature type="compositionally biased region" description="Polar residues" evidence="4">
    <location>
        <begin position="122"/>
        <end position="131"/>
    </location>
</feature>
<feature type="domain" description="Homeobox" evidence="5">
    <location>
        <begin position="14"/>
        <end position="74"/>
    </location>
</feature>
<evidence type="ECO:0000313" key="6">
    <source>
        <dbReference type="EMBL" id="BAT02681.1"/>
    </source>
</evidence>
<evidence type="ECO:0000256" key="4">
    <source>
        <dbReference type="SAM" id="MobiDB-lite"/>
    </source>
</evidence>
<evidence type="ECO:0000313" key="7">
    <source>
        <dbReference type="Proteomes" id="UP000059680"/>
    </source>
</evidence>
<evidence type="ECO:0000256" key="2">
    <source>
        <dbReference type="PROSITE-ProRule" id="PRU00108"/>
    </source>
</evidence>
<dbReference type="PANTHER" id="PTHR36968">
    <property type="entry name" value="HOMEOBOX-DDT DOMAIN PROTEIN RLT2"/>
    <property type="match status" value="1"/>
</dbReference>
<gene>
    <name evidence="6" type="ordered locus">Os07g0619600</name>
    <name evidence="6" type="ORF">OSNPB_070619600</name>
</gene>
<evidence type="ECO:0000256" key="1">
    <source>
        <dbReference type="ARBA" id="ARBA00004123"/>
    </source>
</evidence>
<dbReference type="GO" id="GO:0006357">
    <property type="term" value="P:regulation of transcription by RNA polymerase II"/>
    <property type="evidence" value="ECO:0007669"/>
    <property type="project" value="InterPro"/>
</dbReference>
<proteinExistence type="predicted"/>
<name>A0A0P0X9D8_ORYSJ</name>
<dbReference type="InterPro" id="IPR009057">
    <property type="entry name" value="Homeodomain-like_sf"/>
</dbReference>
<dbReference type="FunCoup" id="A0A0P0X9D8">
    <property type="interactions" value="3"/>
</dbReference>
<comment type="subcellular location">
    <subcellularLocation>
        <location evidence="1 2 3">Nucleus</location>
    </subcellularLocation>
</comment>
<dbReference type="SMR" id="A0A0P0X9D8"/>
<keyword evidence="2 3" id="KW-0371">Homeobox</keyword>
<dbReference type="Proteomes" id="UP000059680">
    <property type="component" value="Chromosome 7"/>
</dbReference>
<dbReference type="CDD" id="cd00086">
    <property type="entry name" value="homeodomain"/>
    <property type="match status" value="1"/>
</dbReference>
<dbReference type="eggNOG" id="ENOG502QSVY">
    <property type="taxonomic scope" value="Eukaryota"/>
</dbReference>
<dbReference type="InterPro" id="IPR001356">
    <property type="entry name" value="HD"/>
</dbReference>
<dbReference type="GO" id="GO:0005634">
    <property type="term" value="C:nucleus"/>
    <property type="evidence" value="ECO:0007669"/>
    <property type="project" value="UniProtKB-SubCell"/>
</dbReference>
<dbReference type="Pfam" id="PF00046">
    <property type="entry name" value="Homeodomain"/>
    <property type="match status" value="1"/>
</dbReference>
<sequence length="131" mass="15089">MAAVRKMAANGLAAKRENTGTKKSPLQIQMLERFYSEVQYPQSEDIAEYATSVGLTYNQVRIWFKERRRKERRETESLGAHMEKQLSARSNGFRCSSSRRETHTPITSSVSQGLYPEESLPQGWSTSWKRI</sequence>
<dbReference type="PROSITE" id="PS50071">
    <property type="entry name" value="HOMEOBOX_2"/>
    <property type="match status" value="1"/>
</dbReference>
<dbReference type="FunFam" id="1.10.10.60:FF:000505">
    <property type="entry name" value="Homeodomain-like transcriptional regulator"/>
    <property type="match status" value="1"/>
</dbReference>
<keyword evidence="7" id="KW-1185">Reference proteome</keyword>
<dbReference type="GO" id="GO:0003677">
    <property type="term" value="F:DNA binding"/>
    <property type="evidence" value="ECO:0007669"/>
    <property type="project" value="UniProtKB-UniRule"/>
</dbReference>
<feature type="DNA-binding region" description="Homeobox" evidence="2">
    <location>
        <begin position="16"/>
        <end position="75"/>
    </location>
</feature>
<reference evidence="7" key="1">
    <citation type="journal article" date="2005" name="Nature">
        <title>The map-based sequence of the rice genome.</title>
        <authorList>
            <consortium name="International rice genome sequencing project (IRGSP)"/>
            <person name="Matsumoto T."/>
            <person name="Wu J."/>
            <person name="Kanamori H."/>
            <person name="Katayose Y."/>
            <person name="Fujisawa M."/>
            <person name="Namiki N."/>
            <person name="Mizuno H."/>
            <person name="Yamamoto K."/>
            <person name="Antonio B.A."/>
            <person name="Baba T."/>
            <person name="Sakata K."/>
            <person name="Nagamura Y."/>
            <person name="Aoki H."/>
            <person name="Arikawa K."/>
            <person name="Arita K."/>
            <person name="Bito T."/>
            <person name="Chiden Y."/>
            <person name="Fujitsuka N."/>
            <person name="Fukunaka R."/>
            <person name="Hamada M."/>
            <person name="Harada C."/>
            <person name="Hayashi A."/>
            <person name="Hijishita S."/>
            <person name="Honda M."/>
            <person name="Hosokawa S."/>
            <person name="Ichikawa Y."/>
            <person name="Idonuma A."/>
            <person name="Iijima M."/>
            <person name="Ikeda M."/>
            <person name="Ikeno M."/>
            <person name="Ito K."/>
            <person name="Ito S."/>
            <person name="Ito T."/>
            <person name="Ito Y."/>
            <person name="Ito Y."/>
            <person name="Iwabuchi A."/>
            <person name="Kamiya K."/>
            <person name="Karasawa W."/>
            <person name="Kurita K."/>
            <person name="Katagiri S."/>
            <person name="Kikuta A."/>
            <person name="Kobayashi H."/>
            <person name="Kobayashi N."/>
            <person name="Machita K."/>
            <person name="Maehara T."/>
            <person name="Masukawa M."/>
            <person name="Mizubayashi T."/>
            <person name="Mukai Y."/>
            <person name="Nagasaki H."/>
            <person name="Nagata Y."/>
            <person name="Naito S."/>
            <person name="Nakashima M."/>
            <person name="Nakama Y."/>
            <person name="Nakamichi Y."/>
            <person name="Nakamura M."/>
            <person name="Meguro A."/>
            <person name="Negishi M."/>
            <person name="Ohta I."/>
            <person name="Ohta T."/>
            <person name="Okamoto M."/>
            <person name="Ono N."/>
            <person name="Saji S."/>
            <person name="Sakaguchi M."/>
            <person name="Sakai K."/>
            <person name="Shibata M."/>
            <person name="Shimokawa T."/>
            <person name="Song J."/>
            <person name="Takazaki Y."/>
            <person name="Terasawa K."/>
            <person name="Tsugane M."/>
            <person name="Tsuji K."/>
            <person name="Ueda S."/>
            <person name="Waki K."/>
            <person name="Yamagata H."/>
            <person name="Yamamoto M."/>
            <person name="Yamamoto S."/>
            <person name="Yamane H."/>
            <person name="Yoshiki S."/>
            <person name="Yoshihara R."/>
            <person name="Yukawa K."/>
            <person name="Zhong H."/>
            <person name="Yano M."/>
            <person name="Yuan Q."/>
            <person name="Ouyang S."/>
            <person name="Liu J."/>
            <person name="Jones K.M."/>
            <person name="Gansberger K."/>
            <person name="Moffat K."/>
            <person name="Hill J."/>
            <person name="Bera J."/>
            <person name="Fadrosh D."/>
            <person name="Jin S."/>
            <person name="Johri S."/>
            <person name="Kim M."/>
            <person name="Overton L."/>
            <person name="Reardon M."/>
            <person name="Tsitrin T."/>
            <person name="Vuong H."/>
            <person name="Weaver B."/>
            <person name="Ciecko A."/>
            <person name="Tallon L."/>
            <person name="Jackson J."/>
            <person name="Pai G."/>
            <person name="Aken S.V."/>
            <person name="Utterback T."/>
            <person name="Reidmuller S."/>
            <person name="Feldblyum T."/>
            <person name="Hsiao J."/>
            <person name="Zismann V."/>
            <person name="Iobst S."/>
            <person name="de Vazeille A.R."/>
            <person name="Buell C.R."/>
            <person name="Ying K."/>
            <person name="Li Y."/>
            <person name="Lu T."/>
            <person name="Huang Y."/>
            <person name="Zhao Q."/>
            <person name="Feng Q."/>
            <person name="Zhang L."/>
            <person name="Zhu J."/>
            <person name="Weng Q."/>
            <person name="Mu J."/>
            <person name="Lu Y."/>
            <person name="Fan D."/>
            <person name="Liu Y."/>
            <person name="Guan J."/>
            <person name="Zhang Y."/>
            <person name="Yu S."/>
            <person name="Liu X."/>
            <person name="Zhang Y."/>
            <person name="Hong G."/>
            <person name="Han B."/>
            <person name="Choisne N."/>
            <person name="Demange N."/>
            <person name="Orjeda G."/>
            <person name="Samain S."/>
            <person name="Cattolico L."/>
            <person name="Pelletier E."/>
            <person name="Couloux A."/>
            <person name="Segurens B."/>
            <person name="Wincker P."/>
            <person name="D'Hont A."/>
            <person name="Scarpelli C."/>
            <person name="Weissenbach J."/>
            <person name="Salanoubat M."/>
            <person name="Quetier F."/>
            <person name="Yu Y."/>
            <person name="Kim H.R."/>
            <person name="Rambo T."/>
            <person name="Currie J."/>
            <person name="Collura K."/>
            <person name="Luo M."/>
            <person name="Yang T."/>
            <person name="Ammiraju J.S.S."/>
            <person name="Engler F."/>
            <person name="Soderlund C."/>
            <person name="Wing R.A."/>
            <person name="Palmer L.E."/>
            <person name="de la Bastide M."/>
            <person name="Spiegel L."/>
            <person name="Nascimento L."/>
            <person name="Zutavern T."/>
            <person name="O'Shaughnessy A."/>
            <person name="Dike S."/>
            <person name="Dedhia N."/>
            <person name="Preston R."/>
            <person name="Balija V."/>
            <person name="McCombie W.R."/>
            <person name="Chow T."/>
            <person name="Chen H."/>
            <person name="Chung M."/>
            <person name="Chen C."/>
            <person name="Shaw J."/>
            <person name="Wu H."/>
            <person name="Hsiao K."/>
            <person name="Chao Y."/>
            <person name="Chu M."/>
            <person name="Cheng C."/>
            <person name="Hour A."/>
            <person name="Lee P."/>
            <person name="Lin S."/>
            <person name="Lin Y."/>
            <person name="Liou J."/>
            <person name="Liu S."/>
            <person name="Hsing Y."/>
            <person name="Raghuvanshi S."/>
            <person name="Mohanty A."/>
            <person name="Bharti A.K."/>
            <person name="Gaur A."/>
            <person name="Gupta V."/>
            <person name="Kumar D."/>
            <person name="Ravi V."/>
            <person name="Vij S."/>
            <person name="Kapur A."/>
            <person name="Khurana P."/>
            <person name="Khurana P."/>
            <person name="Khurana J.P."/>
            <person name="Tyagi A.K."/>
            <person name="Gaikwad K."/>
            <person name="Singh A."/>
            <person name="Dalal V."/>
            <person name="Srivastava S."/>
            <person name="Dixit A."/>
            <person name="Pal A.K."/>
            <person name="Ghazi I.A."/>
            <person name="Yadav M."/>
            <person name="Pandit A."/>
            <person name="Bhargava A."/>
            <person name="Sureshbabu K."/>
            <person name="Batra K."/>
            <person name="Sharma T.R."/>
            <person name="Mohapatra T."/>
            <person name="Singh N.K."/>
            <person name="Messing J."/>
            <person name="Nelson A.B."/>
            <person name="Fuks G."/>
            <person name="Kavchok S."/>
            <person name="Keizer G."/>
            <person name="Linton E."/>
            <person name="Llaca V."/>
            <person name="Song R."/>
            <person name="Tanyolac B."/>
            <person name="Young S."/>
            <person name="Ho-Il K."/>
            <person name="Hahn J.H."/>
            <person name="Sangsakoo G."/>
            <person name="Vanavichit A."/>
            <person name="de Mattos Luiz.A.T."/>
            <person name="Zimmer P.D."/>
            <person name="Malone G."/>
            <person name="Dellagostin O."/>
            <person name="de Oliveira A.C."/>
            <person name="Bevan M."/>
            <person name="Bancroft I."/>
            <person name="Minx P."/>
            <person name="Cordum H."/>
            <person name="Wilson R."/>
            <person name="Cheng Z."/>
            <person name="Jin W."/>
            <person name="Jiang J."/>
            <person name="Leong S.A."/>
            <person name="Iwama H."/>
            <person name="Gojobori T."/>
            <person name="Itoh T."/>
            <person name="Niimura Y."/>
            <person name="Fujii Y."/>
            <person name="Habara T."/>
            <person name="Sakai H."/>
            <person name="Sato Y."/>
            <person name="Wilson G."/>
            <person name="Kumar K."/>
            <person name="McCouch S."/>
            <person name="Juretic N."/>
            <person name="Hoen D."/>
            <person name="Wright S."/>
            <person name="Bruskiewich R."/>
            <person name="Bureau T."/>
            <person name="Miyao A."/>
            <person name="Hirochika H."/>
            <person name="Nishikawa T."/>
            <person name="Kadowaki K."/>
            <person name="Sugiura M."/>
            <person name="Burr B."/>
            <person name="Sasaki T."/>
        </authorList>
    </citation>
    <scope>NUCLEOTIDE SEQUENCE [LARGE SCALE GENOMIC DNA]</scope>
    <source>
        <strain evidence="7">cv. Nipponbare</strain>
    </source>
</reference>
<feature type="compositionally biased region" description="Polar residues" evidence="4">
    <location>
        <begin position="87"/>
        <end position="96"/>
    </location>
</feature>
<protein>
    <submittedName>
        <fullName evidence="6">Os07g0619600 protein</fullName>
    </submittedName>
</protein>
<evidence type="ECO:0000256" key="3">
    <source>
        <dbReference type="RuleBase" id="RU000682"/>
    </source>
</evidence>
<dbReference type="SUPFAM" id="SSF46689">
    <property type="entry name" value="Homeodomain-like"/>
    <property type="match status" value="1"/>
</dbReference>
<feature type="region of interest" description="Disordered" evidence="4">
    <location>
        <begin position="1"/>
        <end position="25"/>
    </location>
</feature>
<evidence type="ECO:0000259" key="5">
    <source>
        <dbReference type="PROSITE" id="PS50071"/>
    </source>
</evidence>
<dbReference type="SMART" id="SM00389">
    <property type="entry name" value="HOX"/>
    <property type="match status" value="1"/>
</dbReference>
<keyword evidence="2 3" id="KW-0539">Nucleus</keyword>
<reference evidence="6 7" key="3">
    <citation type="journal article" date="2013" name="Rice">
        <title>Improvement of the Oryza sativa Nipponbare reference genome using next generation sequence and optical map data.</title>
        <authorList>
            <person name="Kawahara Y."/>
            <person name="de la Bastide M."/>
            <person name="Hamilton J.P."/>
            <person name="Kanamori H."/>
            <person name="McCombie W.R."/>
            <person name="Ouyang S."/>
            <person name="Schwartz D.C."/>
            <person name="Tanaka T."/>
            <person name="Wu J."/>
            <person name="Zhou S."/>
            <person name="Childs K.L."/>
            <person name="Davidson R.M."/>
            <person name="Lin H."/>
            <person name="Quesada-Ocampo L."/>
            <person name="Vaillancourt B."/>
            <person name="Sakai H."/>
            <person name="Lee S.S."/>
            <person name="Kim J."/>
            <person name="Numa H."/>
            <person name="Itoh T."/>
            <person name="Buell C.R."/>
            <person name="Matsumoto T."/>
        </authorList>
    </citation>
    <scope>NUCLEOTIDE SEQUENCE [LARGE SCALE GENOMIC DNA]</scope>
    <source>
        <strain evidence="7">cv. Nipponbare</strain>
    </source>
</reference>
<reference evidence="6 7" key="2">
    <citation type="journal article" date="2013" name="Plant Cell Physiol.">
        <title>Rice Annotation Project Database (RAP-DB): an integrative and interactive database for rice genomics.</title>
        <authorList>
            <person name="Sakai H."/>
            <person name="Lee S.S."/>
            <person name="Tanaka T."/>
            <person name="Numa H."/>
            <person name="Kim J."/>
            <person name="Kawahara Y."/>
            <person name="Wakimoto H."/>
            <person name="Yang C.C."/>
            <person name="Iwamoto M."/>
            <person name="Abe T."/>
            <person name="Yamada Y."/>
            <person name="Muto A."/>
            <person name="Inokuchi H."/>
            <person name="Ikemura T."/>
            <person name="Matsumoto T."/>
            <person name="Sasaki T."/>
            <person name="Itoh T."/>
        </authorList>
    </citation>
    <scope>NUCLEOTIDE SEQUENCE [LARGE SCALE GENOMIC DNA]</scope>
    <source>
        <strain evidence="7">cv. Nipponbare</strain>
    </source>
</reference>
<feature type="region of interest" description="Disordered" evidence="4">
    <location>
        <begin position="73"/>
        <end position="131"/>
    </location>
</feature>
<dbReference type="Gene3D" id="1.10.10.60">
    <property type="entry name" value="Homeodomain-like"/>
    <property type="match status" value="1"/>
</dbReference>
<dbReference type="Gramene" id="Os07t0619600-01">
    <property type="protein sequence ID" value="Os07t0619600-01"/>
    <property type="gene ID" value="Os07g0619600"/>
</dbReference>
<dbReference type="EMBL" id="AP014963">
    <property type="protein sequence ID" value="BAT02681.1"/>
    <property type="molecule type" value="Genomic_DNA"/>
</dbReference>
<dbReference type="PANTHER" id="PTHR36968:SF8">
    <property type="entry name" value="HOMEOBOX-DDT DOMAIN PROTEIN RLT3 ISOFORM X1"/>
    <property type="match status" value="1"/>
</dbReference>
<dbReference type="AlphaFoldDB" id="A0A0P0X9D8"/>
<dbReference type="PaxDb" id="39947-A0A0P0X9D8"/>
<dbReference type="InParanoid" id="A0A0P0X9D8"/>
<organism evidence="6 7">
    <name type="scientific">Oryza sativa subsp. japonica</name>
    <name type="common">Rice</name>
    <dbReference type="NCBI Taxonomy" id="39947"/>
    <lineage>
        <taxon>Eukaryota</taxon>
        <taxon>Viridiplantae</taxon>
        <taxon>Streptophyta</taxon>
        <taxon>Embryophyta</taxon>
        <taxon>Tracheophyta</taxon>
        <taxon>Spermatophyta</taxon>
        <taxon>Magnoliopsida</taxon>
        <taxon>Liliopsida</taxon>
        <taxon>Poales</taxon>
        <taxon>Poaceae</taxon>
        <taxon>BOP clade</taxon>
        <taxon>Oryzoideae</taxon>
        <taxon>Oryzeae</taxon>
        <taxon>Oryzinae</taxon>
        <taxon>Oryza</taxon>
        <taxon>Oryza sativa</taxon>
    </lineage>
</organism>